<reference evidence="2 3" key="1">
    <citation type="submission" date="2023-04" db="EMBL/GenBank/DDBJ databases">
        <title>Genome of Basidiobolus ranarum AG-B5.</title>
        <authorList>
            <person name="Stajich J.E."/>
            <person name="Carter-House D."/>
            <person name="Gryganskyi A."/>
        </authorList>
    </citation>
    <scope>NUCLEOTIDE SEQUENCE [LARGE SCALE GENOMIC DNA]</scope>
    <source>
        <strain evidence="2 3">AG-B5</strain>
    </source>
</reference>
<feature type="region of interest" description="Disordered" evidence="1">
    <location>
        <begin position="1"/>
        <end position="44"/>
    </location>
</feature>
<dbReference type="Proteomes" id="UP001479436">
    <property type="component" value="Unassembled WGS sequence"/>
</dbReference>
<evidence type="ECO:0000313" key="2">
    <source>
        <dbReference type="EMBL" id="KAK9762991.1"/>
    </source>
</evidence>
<proteinExistence type="predicted"/>
<accession>A0ABR2WNC5</accession>
<comment type="caution">
    <text evidence="2">The sequence shown here is derived from an EMBL/GenBank/DDBJ whole genome shotgun (WGS) entry which is preliminary data.</text>
</comment>
<feature type="non-terminal residue" evidence="2">
    <location>
        <position position="272"/>
    </location>
</feature>
<dbReference type="EMBL" id="JASJQH010000761">
    <property type="protein sequence ID" value="KAK9762991.1"/>
    <property type="molecule type" value="Genomic_DNA"/>
</dbReference>
<organism evidence="2 3">
    <name type="scientific">Basidiobolus ranarum</name>
    <dbReference type="NCBI Taxonomy" id="34480"/>
    <lineage>
        <taxon>Eukaryota</taxon>
        <taxon>Fungi</taxon>
        <taxon>Fungi incertae sedis</taxon>
        <taxon>Zoopagomycota</taxon>
        <taxon>Entomophthoromycotina</taxon>
        <taxon>Basidiobolomycetes</taxon>
        <taxon>Basidiobolales</taxon>
        <taxon>Basidiobolaceae</taxon>
        <taxon>Basidiobolus</taxon>
    </lineage>
</organism>
<gene>
    <name evidence="2" type="ORF">K7432_010732</name>
</gene>
<keyword evidence="3" id="KW-1185">Reference proteome</keyword>
<evidence type="ECO:0000256" key="1">
    <source>
        <dbReference type="SAM" id="MobiDB-lite"/>
    </source>
</evidence>
<sequence>MATESRKSAPLLSPKAESQFPISHRKFKPLPNIPKGPRGLLSPQIPHAESYHLETESAHDFDAERAKKIVSVQQFHTNSQAKILDTSINPITKIYNKDLPNALSRLHVTSDSSKSPFKLSFEKHINADRSIVPSKTEVLLPSPKLARVNLQNEVLFQPSFLNNKPYKSKTTTVVQQIDSHENSSLNEPRELNIKSSYVVEKHQKKAALFTKNEKNLTSIKSEVHSFQESALSKLSKSEIVGEREIPVSNAKVPTPLVISNQHPPAIMELKPA</sequence>
<name>A0ABR2WNC5_9FUNG</name>
<evidence type="ECO:0000313" key="3">
    <source>
        <dbReference type="Proteomes" id="UP001479436"/>
    </source>
</evidence>
<protein>
    <submittedName>
        <fullName evidence="2">Uncharacterized protein</fullName>
    </submittedName>
</protein>